<gene>
    <name evidence="3" type="ORF">H9Q78_11570</name>
</gene>
<proteinExistence type="predicted"/>
<dbReference type="RefSeq" id="WP_249301884.1">
    <property type="nucleotide sequence ID" value="NZ_CP060634.1"/>
</dbReference>
<dbReference type="EMBL" id="CP060634">
    <property type="protein sequence ID" value="QNM05077.1"/>
    <property type="molecule type" value="Genomic_DNA"/>
</dbReference>
<dbReference type="Gene3D" id="4.10.860.10">
    <property type="entry name" value="UVR domain"/>
    <property type="match status" value="1"/>
</dbReference>
<evidence type="ECO:0000313" key="3">
    <source>
        <dbReference type="EMBL" id="QNM05077.1"/>
    </source>
</evidence>
<evidence type="ECO:0000313" key="4">
    <source>
        <dbReference type="Proteomes" id="UP000515823"/>
    </source>
</evidence>
<dbReference type="GO" id="GO:1990170">
    <property type="term" value="P:stress response to cadmium ion"/>
    <property type="evidence" value="ECO:0007669"/>
    <property type="project" value="TreeGrafter"/>
</dbReference>
<dbReference type="Pfam" id="PF02151">
    <property type="entry name" value="UVR"/>
    <property type="match status" value="1"/>
</dbReference>
<evidence type="ECO:0000256" key="1">
    <source>
        <dbReference type="SAM" id="MobiDB-lite"/>
    </source>
</evidence>
<dbReference type="PANTHER" id="PTHR38430:SF1">
    <property type="entry name" value="PROTEIN-ARGININE KINASE ACTIVATOR PROTEIN"/>
    <property type="match status" value="1"/>
</dbReference>
<feature type="compositionally biased region" description="Basic and acidic residues" evidence="1">
    <location>
        <begin position="130"/>
        <end position="143"/>
    </location>
</feature>
<dbReference type="GO" id="GO:0046870">
    <property type="term" value="F:cadmium ion binding"/>
    <property type="evidence" value="ECO:0007669"/>
    <property type="project" value="TreeGrafter"/>
</dbReference>
<evidence type="ECO:0000259" key="2">
    <source>
        <dbReference type="PROSITE" id="PS50151"/>
    </source>
</evidence>
<feature type="region of interest" description="Disordered" evidence="1">
    <location>
        <begin position="117"/>
        <end position="143"/>
    </location>
</feature>
<dbReference type="GO" id="GO:1990169">
    <property type="term" value="P:stress response to copper ion"/>
    <property type="evidence" value="ECO:0007669"/>
    <property type="project" value="TreeGrafter"/>
</dbReference>
<protein>
    <submittedName>
        <fullName evidence="3">UvrB/UvrC motif-containing protein</fullName>
    </submittedName>
</protein>
<dbReference type="InterPro" id="IPR001943">
    <property type="entry name" value="UVR_dom"/>
</dbReference>
<accession>A0A7G9G2P5</accession>
<keyword evidence="4" id="KW-1185">Reference proteome</keyword>
<dbReference type="InterPro" id="IPR036876">
    <property type="entry name" value="UVR_dom_sf"/>
</dbReference>
<dbReference type="SUPFAM" id="SSF46600">
    <property type="entry name" value="C-terminal UvrC-binding domain of UvrB"/>
    <property type="match status" value="1"/>
</dbReference>
<dbReference type="Proteomes" id="UP000515823">
    <property type="component" value="Chromosome"/>
</dbReference>
<dbReference type="PANTHER" id="PTHR38430">
    <property type="entry name" value="PROTEIN-ARGININE KINASE ACTIVATOR PROTEIN"/>
    <property type="match status" value="1"/>
</dbReference>
<dbReference type="GO" id="GO:0005507">
    <property type="term" value="F:copper ion binding"/>
    <property type="evidence" value="ECO:0007669"/>
    <property type="project" value="TreeGrafter"/>
</dbReference>
<dbReference type="GO" id="GO:0050897">
    <property type="term" value="F:cobalt ion binding"/>
    <property type="evidence" value="ECO:0007669"/>
    <property type="project" value="TreeGrafter"/>
</dbReference>
<dbReference type="InterPro" id="IPR025542">
    <property type="entry name" value="YacH"/>
</dbReference>
<sequence>MLCEKCKIREANIRYTEVIGGVKTEHNLCSHCAKEMDFGHYTAMFDTDYPIGKLLSDLFGLDAERGDSDEMDMDQVVCPTCNTAYSDFVKDSRFGCPDCYRVFDLLMSENIKKIQGNDTHTGKRPLYGHEATEDHEGTEKTEDIQNSIEILSSKLQEAIREEEYEMAAKYRDEIRELKERLNADA</sequence>
<feature type="domain" description="UVR" evidence="2">
    <location>
        <begin position="145"/>
        <end position="180"/>
    </location>
</feature>
<organism evidence="3 4">
    <name type="scientific">Qiania dongpingensis</name>
    <dbReference type="NCBI Taxonomy" id="2763669"/>
    <lineage>
        <taxon>Bacteria</taxon>
        <taxon>Bacillati</taxon>
        <taxon>Bacillota</taxon>
        <taxon>Clostridia</taxon>
        <taxon>Lachnospirales</taxon>
        <taxon>Lachnospiraceae</taxon>
        <taxon>Qiania</taxon>
    </lineage>
</organism>
<dbReference type="KEGG" id="qdo:H9Q78_11570"/>
<dbReference type="AlphaFoldDB" id="A0A7G9G2P5"/>
<dbReference type="PIRSF" id="PIRSF015034">
    <property type="entry name" value="YacH"/>
    <property type="match status" value="1"/>
</dbReference>
<dbReference type="GO" id="GO:0008270">
    <property type="term" value="F:zinc ion binding"/>
    <property type="evidence" value="ECO:0007669"/>
    <property type="project" value="TreeGrafter"/>
</dbReference>
<dbReference type="PROSITE" id="PS50151">
    <property type="entry name" value="UVR"/>
    <property type="match status" value="1"/>
</dbReference>
<reference evidence="3 4" key="1">
    <citation type="submission" date="2020-08" db="EMBL/GenBank/DDBJ databases">
        <authorList>
            <person name="Liu C."/>
            <person name="Sun Q."/>
        </authorList>
    </citation>
    <scope>NUCLEOTIDE SEQUENCE [LARGE SCALE GENOMIC DNA]</scope>
    <source>
        <strain evidence="3 4">NSJ-38</strain>
    </source>
</reference>
<name>A0A7G9G2P5_9FIRM</name>